<evidence type="ECO:0000313" key="2">
    <source>
        <dbReference type="WBParaSite" id="nRc.2.0.1.t46683-RA"/>
    </source>
</evidence>
<reference evidence="2" key="1">
    <citation type="submission" date="2022-11" db="UniProtKB">
        <authorList>
            <consortium name="WormBaseParasite"/>
        </authorList>
    </citation>
    <scope>IDENTIFICATION</scope>
</reference>
<proteinExistence type="predicted"/>
<keyword evidence="1" id="KW-1185">Reference proteome</keyword>
<organism evidence="1 2">
    <name type="scientific">Romanomermis culicivorax</name>
    <name type="common">Nematode worm</name>
    <dbReference type="NCBI Taxonomy" id="13658"/>
    <lineage>
        <taxon>Eukaryota</taxon>
        <taxon>Metazoa</taxon>
        <taxon>Ecdysozoa</taxon>
        <taxon>Nematoda</taxon>
        <taxon>Enoplea</taxon>
        <taxon>Dorylaimia</taxon>
        <taxon>Mermithida</taxon>
        <taxon>Mermithoidea</taxon>
        <taxon>Mermithidae</taxon>
        <taxon>Romanomermis</taxon>
    </lineage>
</organism>
<dbReference type="AlphaFoldDB" id="A0A915L888"/>
<dbReference type="WBParaSite" id="nRc.2.0.1.t46683-RA">
    <property type="protein sequence ID" value="nRc.2.0.1.t46683-RA"/>
    <property type="gene ID" value="nRc.2.0.1.g46683"/>
</dbReference>
<name>A0A915L888_ROMCU</name>
<sequence>MAKATSCSQGDTIAASIRLLLYWLLRLFFTVRLPTIKNCDATADKQAAKMAATIDQPNDTLAVRPIVRSKARITVVVVRFASSSSGRVGGRFFK</sequence>
<dbReference type="Proteomes" id="UP000887565">
    <property type="component" value="Unplaced"/>
</dbReference>
<evidence type="ECO:0000313" key="1">
    <source>
        <dbReference type="Proteomes" id="UP000887565"/>
    </source>
</evidence>
<protein>
    <submittedName>
        <fullName evidence="2">Secreted protein</fullName>
    </submittedName>
</protein>
<accession>A0A915L888</accession>